<dbReference type="Proteomes" id="UP001565242">
    <property type="component" value="Unassembled WGS sequence"/>
</dbReference>
<name>A0ABV4DAV8_9LACT</name>
<evidence type="ECO:0000313" key="1">
    <source>
        <dbReference type="EMBL" id="MEY8538893.1"/>
    </source>
</evidence>
<organism evidence="1 2">
    <name type="scientific">Lactococcus muris</name>
    <dbReference type="NCBI Taxonomy" id="2941330"/>
    <lineage>
        <taxon>Bacteria</taxon>
        <taxon>Bacillati</taxon>
        <taxon>Bacillota</taxon>
        <taxon>Bacilli</taxon>
        <taxon>Lactobacillales</taxon>
        <taxon>Streptococcaceae</taxon>
        <taxon>Lactococcus</taxon>
    </lineage>
</organism>
<accession>A0ABV4DAV8</accession>
<proteinExistence type="predicted"/>
<comment type="caution">
    <text evidence="1">The sequence shown here is derived from an EMBL/GenBank/DDBJ whole genome shotgun (WGS) entry which is preliminary data.</text>
</comment>
<dbReference type="RefSeq" id="WP_237460030.1">
    <property type="nucleotide sequence ID" value="NZ_BAAFQO010000005.1"/>
</dbReference>
<evidence type="ECO:0000313" key="2">
    <source>
        <dbReference type="Proteomes" id="UP001565242"/>
    </source>
</evidence>
<protein>
    <submittedName>
        <fullName evidence="1">Uncharacterized protein</fullName>
    </submittedName>
</protein>
<gene>
    <name evidence="1" type="ORF">AALM99_10710</name>
</gene>
<sequence>MNSWKAGTKACFEFNTMQEFEKIEPAPELLLLIGGFEEEEVLLATLMLQQIFIPLAIPTGRCYNKTK</sequence>
<dbReference type="EMBL" id="JBCLSQ010000036">
    <property type="protein sequence ID" value="MEY8538893.1"/>
    <property type="molecule type" value="Genomic_DNA"/>
</dbReference>
<reference evidence="1 2" key="1">
    <citation type="submission" date="2024-03" db="EMBL/GenBank/DDBJ databases">
        <title>Mouse gut bacterial collection (mGBC) of GemPharmatech.</title>
        <authorList>
            <person name="He Y."/>
            <person name="Dong L."/>
            <person name="Wu D."/>
            <person name="Gao X."/>
            <person name="Lin Z."/>
        </authorList>
    </citation>
    <scope>NUCLEOTIDE SEQUENCE [LARGE SCALE GENOMIC DNA]</scope>
    <source>
        <strain evidence="1 2">20-218</strain>
    </source>
</reference>
<keyword evidence="2" id="KW-1185">Reference proteome</keyword>